<dbReference type="PANTHER" id="PTHR46111">
    <property type="entry name" value="RIBOSOMAL RNA SMALL SUBUNIT METHYLTRANSFERASE I"/>
    <property type="match status" value="1"/>
</dbReference>
<gene>
    <name evidence="2" type="ORF">GCM10025865_20020</name>
</gene>
<evidence type="ECO:0008006" key="4">
    <source>
        <dbReference type="Google" id="ProtNLM"/>
    </source>
</evidence>
<feature type="region of interest" description="Disordered" evidence="1">
    <location>
        <begin position="97"/>
        <end position="116"/>
    </location>
</feature>
<dbReference type="EMBL" id="AP027729">
    <property type="protein sequence ID" value="BDZ42703.1"/>
    <property type="molecule type" value="Genomic_DNA"/>
</dbReference>
<protein>
    <recommendedName>
        <fullName evidence="4">Tetrapyrrole methylase domain-containing protein</fullName>
    </recommendedName>
</protein>
<name>A0ABN6XCK5_9CELL</name>
<dbReference type="InterPro" id="IPR008189">
    <property type="entry name" value="rRNA_ssu_MeTfrase_I"/>
</dbReference>
<evidence type="ECO:0000256" key="1">
    <source>
        <dbReference type="SAM" id="MobiDB-lite"/>
    </source>
</evidence>
<keyword evidence="3" id="KW-1185">Reference proteome</keyword>
<dbReference type="Gene3D" id="3.40.1010.10">
    <property type="entry name" value="Cobalt-precorrin-4 Transmethylase, Domain 1"/>
    <property type="match status" value="1"/>
</dbReference>
<organism evidence="2 3">
    <name type="scientific">Paraoerskovia sediminicola</name>
    <dbReference type="NCBI Taxonomy" id="1138587"/>
    <lineage>
        <taxon>Bacteria</taxon>
        <taxon>Bacillati</taxon>
        <taxon>Actinomycetota</taxon>
        <taxon>Actinomycetes</taxon>
        <taxon>Micrococcales</taxon>
        <taxon>Cellulomonadaceae</taxon>
        <taxon>Paraoerskovia</taxon>
    </lineage>
</organism>
<evidence type="ECO:0000313" key="3">
    <source>
        <dbReference type="Proteomes" id="UP001321475"/>
    </source>
</evidence>
<dbReference type="InterPro" id="IPR014777">
    <property type="entry name" value="4pyrrole_Mease_sub1"/>
</dbReference>
<feature type="compositionally biased region" description="Polar residues" evidence="1">
    <location>
        <begin position="101"/>
        <end position="110"/>
    </location>
</feature>
<evidence type="ECO:0000313" key="2">
    <source>
        <dbReference type="EMBL" id="BDZ42703.1"/>
    </source>
</evidence>
<dbReference type="PANTHER" id="PTHR46111:SF1">
    <property type="entry name" value="RIBOSOMAL RNA SMALL SUBUNIT METHYLTRANSFERASE I"/>
    <property type="match status" value="1"/>
</dbReference>
<dbReference type="Proteomes" id="UP001321475">
    <property type="component" value="Chromosome"/>
</dbReference>
<dbReference type="InterPro" id="IPR035996">
    <property type="entry name" value="4pyrrol_Methylase_sf"/>
</dbReference>
<proteinExistence type="predicted"/>
<accession>A0ABN6XCK5</accession>
<sequence length="116" mass="12411">MAQRRTLPPGGALVLAGTPIGNADDASARLVDLIEHAEVIAAEDTRRLHALAGRLGVKVGARVVSCHEHNEAERADELLDVVEGAAWWPWSPMRACPASRTRATGSSHARSSGDWR</sequence>
<dbReference type="SUPFAM" id="SSF53790">
    <property type="entry name" value="Tetrapyrrole methylase"/>
    <property type="match status" value="1"/>
</dbReference>
<reference evidence="3" key="1">
    <citation type="journal article" date="2019" name="Int. J. Syst. Evol. Microbiol.">
        <title>The Global Catalogue of Microorganisms (GCM) 10K type strain sequencing project: providing services to taxonomists for standard genome sequencing and annotation.</title>
        <authorList>
            <consortium name="The Broad Institute Genomics Platform"/>
            <consortium name="The Broad Institute Genome Sequencing Center for Infectious Disease"/>
            <person name="Wu L."/>
            <person name="Ma J."/>
        </authorList>
    </citation>
    <scope>NUCLEOTIDE SEQUENCE [LARGE SCALE GENOMIC DNA]</scope>
    <source>
        <strain evidence="3">NBRC 108565</strain>
    </source>
</reference>